<name>A0A8X6IGC0_NEPPI</name>
<sequence>MFLSVAPRVQVFARSIRLPNEIGHRLAKGGGGGRGISHPSRIISFGKLGKGCMPSPCRNCQGSKRTPTHNYRGADNEELYYDMW</sequence>
<accession>A0A8X6IGC0</accession>
<reference evidence="1" key="1">
    <citation type="submission" date="2020-08" db="EMBL/GenBank/DDBJ databases">
        <title>Multicomponent nature underlies the extraordinary mechanical properties of spider dragline silk.</title>
        <authorList>
            <person name="Kono N."/>
            <person name="Nakamura H."/>
            <person name="Mori M."/>
            <person name="Yoshida Y."/>
            <person name="Ohtoshi R."/>
            <person name="Malay A.D."/>
            <person name="Moran D.A.P."/>
            <person name="Tomita M."/>
            <person name="Numata K."/>
            <person name="Arakawa K."/>
        </authorList>
    </citation>
    <scope>NUCLEOTIDE SEQUENCE</scope>
</reference>
<dbReference type="Proteomes" id="UP000887013">
    <property type="component" value="Unassembled WGS sequence"/>
</dbReference>
<evidence type="ECO:0000313" key="1">
    <source>
        <dbReference type="EMBL" id="GFS44633.1"/>
    </source>
</evidence>
<dbReference type="AlphaFoldDB" id="A0A8X6IGC0"/>
<protein>
    <submittedName>
        <fullName evidence="1">Uncharacterized protein</fullName>
    </submittedName>
</protein>
<evidence type="ECO:0000313" key="2">
    <source>
        <dbReference type="Proteomes" id="UP000887013"/>
    </source>
</evidence>
<organism evidence="1 2">
    <name type="scientific">Nephila pilipes</name>
    <name type="common">Giant wood spider</name>
    <name type="synonym">Nephila maculata</name>
    <dbReference type="NCBI Taxonomy" id="299642"/>
    <lineage>
        <taxon>Eukaryota</taxon>
        <taxon>Metazoa</taxon>
        <taxon>Ecdysozoa</taxon>
        <taxon>Arthropoda</taxon>
        <taxon>Chelicerata</taxon>
        <taxon>Arachnida</taxon>
        <taxon>Araneae</taxon>
        <taxon>Araneomorphae</taxon>
        <taxon>Entelegynae</taxon>
        <taxon>Araneoidea</taxon>
        <taxon>Nephilidae</taxon>
        <taxon>Nephila</taxon>
    </lineage>
</organism>
<keyword evidence="2" id="KW-1185">Reference proteome</keyword>
<dbReference type="OrthoDB" id="10568125at2759"/>
<proteinExistence type="predicted"/>
<dbReference type="EMBL" id="BMAW01044437">
    <property type="protein sequence ID" value="GFS44633.1"/>
    <property type="molecule type" value="Genomic_DNA"/>
</dbReference>
<gene>
    <name evidence="1" type="ORF">NPIL_498441</name>
</gene>
<comment type="caution">
    <text evidence="1">The sequence shown here is derived from an EMBL/GenBank/DDBJ whole genome shotgun (WGS) entry which is preliminary data.</text>
</comment>